<evidence type="ECO:0000256" key="6">
    <source>
        <dbReference type="ARBA" id="ARBA00022500"/>
    </source>
</evidence>
<dbReference type="InterPro" id="IPR053716">
    <property type="entry name" value="Flag_assembly_chemotaxis_eff"/>
</dbReference>
<evidence type="ECO:0000256" key="10">
    <source>
        <dbReference type="ARBA" id="ARBA00023225"/>
    </source>
</evidence>
<evidence type="ECO:0000256" key="8">
    <source>
        <dbReference type="ARBA" id="ARBA00022927"/>
    </source>
</evidence>
<keyword evidence="10" id="KW-1006">Bacterial flagellum protein export</keyword>
<evidence type="ECO:0000256" key="1">
    <source>
        <dbReference type="ARBA" id="ARBA00004413"/>
    </source>
</evidence>
<evidence type="ECO:0000256" key="3">
    <source>
        <dbReference type="ARBA" id="ARBA00020392"/>
    </source>
</evidence>
<dbReference type="RefSeq" id="WP_029269747.1">
    <property type="nucleotide sequence ID" value="NZ_JAGIKX010000001.1"/>
</dbReference>
<keyword evidence="4" id="KW-0813">Transport</keyword>
<dbReference type="Gene3D" id="1.10.287.1700">
    <property type="match status" value="1"/>
</dbReference>
<keyword evidence="5" id="KW-1003">Cell membrane</keyword>
<keyword evidence="9" id="KW-0472">Membrane</keyword>
<evidence type="ECO:0000256" key="7">
    <source>
        <dbReference type="ARBA" id="ARBA00022795"/>
    </source>
</evidence>
<keyword evidence="7" id="KW-1005">Bacterial flagellum biogenesis</keyword>
<evidence type="ECO:0000313" key="14">
    <source>
        <dbReference type="Proteomes" id="UP001519294"/>
    </source>
</evidence>
<evidence type="ECO:0000256" key="9">
    <source>
        <dbReference type="ARBA" id="ARBA00023136"/>
    </source>
</evidence>
<dbReference type="Proteomes" id="UP001519294">
    <property type="component" value="Unassembled WGS sequence"/>
</dbReference>
<dbReference type="InterPro" id="IPR012823">
    <property type="entry name" value="Flagell_FliJ"/>
</dbReference>
<organism evidence="13 14">
    <name type="scientific">Virgibacillus alimentarius</name>
    <dbReference type="NCBI Taxonomy" id="698769"/>
    <lineage>
        <taxon>Bacteria</taxon>
        <taxon>Bacillati</taxon>
        <taxon>Bacillota</taxon>
        <taxon>Bacilli</taxon>
        <taxon>Bacillales</taxon>
        <taxon>Bacillaceae</taxon>
        <taxon>Virgibacillus</taxon>
    </lineage>
</organism>
<evidence type="ECO:0000313" key="13">
    <source>
        <dbReference type="EMBL" id="MBP2256199.1"/>
    </source>
</evidence>
<protein>
    <recommendedName>
        <fullName evidence="3">Flagellar FliJ protein</fullName>
    </recommendedName>
</protein>
<keyword evidence="13" id="KW-0969">Cilium</keyword>
<name>A0ABS4S3Y8_9BACI</name>
<keyword evidence="6" id="KW-0145">Chemotaxis</keyword>
<evidence type="ECO:0000256" key="12">
    <source>
        <dbReference type="SAM" id="MobiDB-lite"/>
    </source>
</evidence>
<comment type="subcellular location">
    <subcellularLocation>
        <location evidence="1">Cell membrane</location>
        <topology evidence="1">Peripheral membrane protein</topology>
        <orientation evidence="1">Cytoplasmic side</orientation>
    </subcellularLocation>
</comment>
<evidence type="ECO:0000256" key="5">
    <source>
        <dbReference type="ARBA" id="ARBA00022475"/>
    </source>
</evidence>
<feature type="coiled-coil region" evidence="11">
    <location>
        <begin position="66"/>
        <end position="93"/>
    </location>
</feature>
<dbReference type="EMBL" id="JAGIKX010000001">
    <property type="protein sequence ID" value="MBP2256199.1"/>
    <property type="molecule type" value="Genomic_DNA"/>
</dbReference>
<reference evidence="13 14" key="1">
    <citation type="submission" date="2021-03" db="EMBL/GenBank/DDBJ databases">
        <title>Genomic Encyclopedia of Type Strains, Phase IV (KMG-IV): sequencing the most valuable type-strain genomes for metagenomic binning, comparative biology and taxonomic classification.</title>
        <authorList>
            <person name="Goeker M."/>
        </authorList>
    </citation>
    <scope>NUCLEOTIDE SEQUENCE [LARGE SCALE GENOMIC DNA]</scope>
    <source>
        <strain evidence="13 14">DSM 25790</strain>
    </source>
</reference>
<evidence type="ECO:0000256" key="4">
    <source>
        <dbReference type="ARBA" id="ARBA00022448"/>
    </source>
</evidence>
<accession>A0ABS4S3Y8</accession>
<keyword evidence="11" id="KW-0175">Coiled coil</keyword>
<keyword evidence="13" id="KW-0282">Flagellum</keyword>
<proteinExistence type="inferred from homology"/>
<evidence type="ECO:0000256" key="11">
    <source>
        <dbReference type="SAM" id="Coils"/>
    </source>
</evidence>
<dbReference type="Pfam" id="PF02050">
    <property type="entry name" value="FliJ"/>
    <property type="match status" value="1"/>
</dbReference>
<sequence length="145" mass="17306">MAETIALSKILRVYEKEKTDAQKAFNQSITLFEEVANQLYTLLKRKEDAESFYDSNVEKEVPIEKIREQMIYIERLNKQIINLQAEVNKARNVMNFKQMKLKDAHIEMKKFQSILKHREMSKKEKEKKDENLAMDEISIQQHIRS</sequence>
<feature type="compositionally biased region" description="Basic and acidic residues" evidence="12">
    <location>
        <begin position="121"/>
        <end position="131"/>
    </location>
</feature>
<keyword evidence="8" id="KW-0653">Protein transport</keyword>
<comment type="caution">
    <text evidence="13">The sequence shown here is derived from an EMBL/GenBank/DDBJ whole genome shotgun (WGS) entry which is preliminary data.</text>
</comment>
<keyword evidence="14" id="KW-1185">Reference proteome</keyword>
<feature type="region of interest" description="Disordered" evidence="12">
    <location>
        <begin position="121"/>
        <end position="145"/>
    </location>
</feature>
<evidence type="ECO:0000256" key="2">
    <source>
        <dbReference type="ARBA" id="ARBA00010004"/>
    </source>
</evidence>
<dbReference type="NCBIfam" id="TIGR02473">
    <property type="entry name" value="flagell_FliJ"/>
    <property type="match status" value="1"/>
</dbReference>
<keyword evidence="13" id="KW-0966">Cell projection</keyword>
<comment type="similarity">
    <text evidence="2">Belongs to the FliJ family.</text>
</comment>
<gene>
    <name evidence="13" type="ORF">J2Z81_000131</name>
</gene>